<dbReference type="EMBL" id="QXFT01000261">
    <property type="protein sequence ID" value="KAE9349148.1"/>
    <property type="molecule type" value="Genomic_DNA"/>
</dbReference>
<organism evidence="2 4">
    <name type="scientific">Phytophthora rubi</name>
    <dbReference type="NCBI Taxonomy" id="129364"/>
    <lineage>
        <taxon>Eukaryota</taxon>
        <taxon>Sar</taxon>
        <taxon>Stramenopiles</taxon>
        <taxon>Oomycota</taxon>
        <taxon>Peronosporomycetes</taxon>
        <taxon>Peronosporales</taxon>
        <taxon>Peronosporaceae</taxon>
        <taxon>Phytophthora</taxon>
    </lineage>
</organism>
<dbReference type="Proteomes" id="UP000434957">
    <property type="component" value="Unassembled WGS sequence"/>
</dbReference>
<dbReference type="Proteomes" id="UP000429607">
    <property type="component" value="Unassembled WGS sequence"/>
</dbReference>
<evidence type="ECO:0000313" key="4">
    <source>
        <dbReference type="Proteomes" id="UP000429607"/>
    </source>
</evidence>
<evidence type="ECO:0000313" key="3">
    <source>
        <dbReference type="EMBL" id="KAE9349148.1"/>
    </source>
</evidence>
<accession>A0A6A3NUJ1</accession>
<evidence type="ECO:0000313" key="5">
    <source>
        <dbReference type="Proteomes" id="UP000434957"/>
    </source>
</evidence>
<gene>
    <name evidence="2" type="ORF">PR001_g5477</name>
    <name evidence="1" type="ORF">PR002_g5802</name>
    <name evidence="3" type="ORF">PR003_g6026</name>
</gene>
<comment type="caution">
    <text evidence="2">The sequence shown here is derived from an EMBL/GenBank/DDBJ whole genome shotgun (WGS) entry which is preliminary data.</text>
</comment>
<dbReference type="Proteomes" id="UP000435112">
    <property type="component" value="Unassembled WGS sequence"/>
</dbReference>
<reference evidence="4 6" key="1">
    <citation type="submission" date="2018-09" db="EMBL/GenBank/DDBJ databases">
        <title>Genomic investigation of the strawberry pathogen Phytophthora fragariae indicates pathogenicity is determined by transcriptional variation in three key races.</title>
        <authorList>
            <person name="Adams T.M."/>
            <person name="Armitage A.D."/>
            <person name="Sobczyk M.K."/>
            <person name="Bates H.J."/>
            <person name="Dunwell J.M."/>
            <person name="Nellist C.F."/>
            <person name="Harrison R.J."/>
        </authorList>
    </citation>
    <scope>NUCLEOTIDE SEQUENCE [LARGE SCALE GENOMIC DNA]</scope>
    <source>
        <strain evidence="2 4">SCRP249</strain>
        <strain evidence="1 6">SCRP324</strain>
        <strain evidence="3 5">SCRP333</strain>
    </source>
</reference>
<dbReference type="EMBL" id="QXFV01000245">
    <property type="protein sequence ID" value="KAE9044147.1"/>
    <property type="molecule type" value="Genomic_DNA"/>
</dbReference>
<dbReference type="EMBL" id="QXFU01000253">
    <property type="protein sequence ID" value="KAE9038841.1"/>
    <property type="molecule type" value="Genomic_DNA"/>
</dbReference>
<name>A0A6A3NUJ1_9STRA</name>
<sequence>MAARNDTLALSRINTRASNGVEDPPTAFTRQFLLEKLKSPKMYARTYPALNPVADPAARQRLVHASAPPIIAGTSIDDELLFSAMMERQLRQVESQRGLVTRHEVLAAVVREHAILAEHAAAEYPTTFAAVVTPGVNLQ</sequence>
<evidence type="ECO:0000313" key="6">
    <source>
        <dbReference type="Proteomes" id="UP000435112"/>
    </source>
</evidence>
<keyword evidence="5" id="KW-1185">Reference proteome</keyword>
<evidence type="ECO:0000313" key="1">
    <source>
        <dbReference type="EMBL" id="KAE9038841.1"/>
    </source>
</evidence>
<protein>
    <submittedName>
        <fullName evidence="2">Uncharacterized protein</fullName>
    </submittedName>
</protein>
<dbReference type="AlphaFoldDB" id="A0A6A3NUJ1"/>
<evidence type="ECO:0000313" key="2">
    <source>
        <dbReference type="EMBL" id="KAE9044147.1"/>
    </source>
</evidence>
<proteinExistence type="predicted"/>
<dbReference type="OrthoDB" id="10288580at2759"/>